<dbReference type="PaxDb" id="100226-SCO6779"/>
<dbReference type="InParanoid" id="Q9X7X4"/>
<evidence type="ECO:0000313" key="2">
    <source>
        <dbReference type="Proteomes" id="UP000001973"/>
    </source>
</evidence>
<dbReference type="HOGENOM" id="CLU_2829221_0_0_11"/>
<dbReference type="STRING" id="100226.gene:17764437"/>
<accession>Q9X7X4</accession>
<reference evidence="1 2" key="2">
    <citation type="journal article" date="2002" name="Nature">
        <title>Complete genome sequence of the model actinomycete Streptomyces coelicolor A3(2).</title>
        <authorList>
            <person name="Bentley S.D."/>
            <person name="Chater K.F."/>
            <person name="Cerdeno-Tarraga A.M."/>
            <person name="Challis G.L."/>
            <person name="Thomson N.R."/>
            <person name="James K.D."/>
            <person name="Harris D.E."/>
            <person name="Quail M.A."/>
            <person name="Kieser H."/>
            <person name="Harper D."/>
            <person name="Bateman A."/>
            <person name="Brown S."/>
            <person name="Chandra G."/>
            <person name="Chen C.W."/>
            <person name="Collins M."/>
            <person name="Cronin A."/>
            <person name="Fraser A."/>
            <person name="Goble A."/>
            <person name="Hidalgo J."/>
            <person name="Hornsby T."/>
            <person name="Howarth S."/>
            <person name="Huang C.H."/>
            <person name="Kieser T."/>
            <person name="Larke L."/>
            <person name="Murphy L."/>
            <person name="Oliver K."/>
            <person name="O'Neil S."/>
            <person name="Rabbinowitsch E."/>
            <person name="Rajandream M.A."/>
            <person name="Rutherford K."/>
            <person name="Rutter S."/>
            <person name="Seeger K."/>
            <person name="Saunders D."/>
            <person name="Sharp S."/>
            <person name="Squares R."/>
            <person name="Squares S."/>
            <person name="Taylor K."/>
            <person name="Warren T."/>
            <person name="Wietzorrek A."/>
            <person name="Woodward J."/>
            <person name="Barrell B.G."/>
            <person name="Parkhill J."/>
            <person name="Hopwood D.A."/>
        </authorList>
    </citation>
    <scope>NUCLEOTIDE SEQUENCE [LARGE SCALE GENOMIC DNA]</scope>
    <source>
        <strain evidence="2">ATCC BAA-471 / A3(2) / M145</strain>
    </source>
</reference>
<dbReference type="EMBL" id="AL645882">
    <property type="protein sequence ID" value="CAB39712.1"/>
    <property type="molecule type" value="Genomic_DNA"/>
</dbReference>
<name>Q9X7X4_STRCO</name>
<evidence type="ECO:0000313" key="1">
    <source>
        <dbReference type="EMBL" id="CAB39712.1"/>
    </source>
</evidence>
<dbReference type="EMBL" id="AL939129">
    <property type="protein sequence ID" value="CAB39712.1"/>
    <property type="molecule type" value="Genomic_DNA"/>
</dbReference>
<reference evidence="1 2" key="1">
    <citation type="journal article" date="1996" name="Mol. Microbiol.">
        <title>A set of ordered cosmids and a detailed genetic and physical map for the 8 Mb Streptomyces coelicolor A3(2) chromosome.</title>
        <authorList>
            <person name="Redenbach M."/>
            <person name="Kieser H.M."/>
            <person name="Denapaite D."/>
            <person name="Eichner A."/>
            <person name="Cullum J."/>
            <person name="Kinashi H."/>
            <person name="Hopwood D.A."/>
        </authorList>
    </citation>
    <scope>NUCLEOTIDE SEQUENCE [LARGE SCALE GENOMIC DNA]</scope>
    <source>
        <strain evidence="2">ATCC BAA-471 / A3(2) / M145</strain>
    </source>
</reference>
<proteinExistence type="predicted"/>
<dbReference type="PIR" id="T35419">
    <property type="entry name" value="T35419"/>
</dbReference>
<dbReference type="KEGG" id="sco:SCO6779"/>
<gene>
    <name evidence="1" type="ordered locus">SCO6779</name>
    <name evidence="1" type="ORF">SC6A5.28c</name>
</gene>
<organism evidence="1 2">
    <name type="scientific">Streptomyces coelicolor (strain ATCC BAA-471 / A3(2) / M145)</name>
    <dbReference type="NCBI Taxonomy" id="100226"/>
    <lineage>
        <taxon>Bacteria</taxon>
        <taxon>Bacillati</taxon>
        <taxon>Actinomycetota</taxon>
        <taxon>Actinomycetes</taxon>
        <taxon>Kitasatosporales</taxon>
        <taxon>Streptomycetaceae</taxon>
        <taxon>Streptomyces</taxon>
        <taxon>Streptomyces albidoflavus group</taxon>
    </lineage>
</organism>
<keyword evidence="2" id="KW-1185">Reference proteome</keyword>
<dbReference type="Proteomes" id="UP000001973">
    <property type="component" value="Chromosome"/>
</dbReference>
<protein>
    <submittedName>
        <fullName evidence="1">Uncharacterized protein</fullName>
    </submittedName>
</protein>
<dbReference type="AlphaFoldDB" id="Q9X7X4"/>
<sequence>MSNGRDRGFVGAASQAWGRFDGRGPIRGRGPCGAGCADATQAGRISLMRSDMDRDMACRPSNWTVL</sequence>